<dbReference type="RefSeq" id="XP_024745499.1">
    <property type="nucleotide sequence ID" value="XM_024893717.1"/>
</dbReference>
<dbReference type="AlphaFoldDB" id="A0A2T4AYM8"/>
<evidence type="ECO:0000256" key="1">
    <source>
        <dbReference type="SAM" id="MobiDB-lite"/>
    </source>
</evidence>
<keyword evidence="3" id="KW-1185">Reference proteome</keyword>
<feature type="compositionally biased region" description="Polar residues" evidence="1">
    <location>
        <begin position="45"/>
        <end position="63"/>
    </location>
</feature>
<dbReference type="EMBL" id="KZ680224">
    <property type="protein sequence ID" value="PTB62179.1"/>
    <property type="molecule type" value="Genomic_DNA"/>
</dbReference>
<name>A0A2T4AYM8_9HYPO</name>
<accession>A0A2T4AYM8</accession>
<dbReference type="Proteomes" id="UP000241546">
    <property type="component" value="Unassembled WGS sequence"/>
</dbReference>
<proteinExistence type="predicted"/>
<sequence>MTLVPVNWESEKRRQGCSIGNIRFDLNDIWNRIDAKHGEYVQEGPSRSGQELRQPNSSWDRNVSSIDSKRVEKDYIFWQHQHQYSSPRTRLTVNFYSYLSKQPAKSGTKLYGKYMTDVRFNGRIYQAVCSSNVKQIVDEGIGAVISPVGCGAAPVQVDEVAIGPSTEKQLKPMVALDNGKLLMKTVDMRPTAHEAAVSQQRWMSLRNLA</sequence>
<protein>
    <submittedName>
        <fullName evidence="2">Uncharacterized protein</fullName>
    </submittedName>
</protein>
<evidence type="ECO:0000313" key="3">
    <source>
        <dbReference type="Proteomes" id="UP000241546"/>
    </source>
</evidence>
<evidence type="ECO:0000313" key="2">
    <source>
        <dbReference type="EMBL" id="PTB62179.1"/>
    </source>
</evidence>
<feature type="region of interest" description="Disordered" evidence="1">
    <location>
        <begin position="41"/>
        <end position="63"/>
    </location>
</feature>
<reference evidence="3" key="1">
    <citation type="submission" date="2016-07" db="EMBL/GenBank/DDBJ databases">
        <title>Multiple horizontal gene transfer events from other fungi enriched the ability of initially mycotrophic Trichoderma (Ascomycota) to feed on dead plant biomass.</title>
        <authorList>
            <consortium name="DOE Joint Genome Institute"/>
            <person name="Atanasova L."/>
            <person name="Chenthamara K."/>
            <person name="Zhang J."/>
            <person name="Grujic M."/>
            <person name="Henrissat B."/>
            <person name="Kuo A."/>
            <person name="Aerts A."/>
            <person name="Salamov A."/>
            <person name="Lipzen A."/>
            <person name="Labutti K."/>
            <person name="Barry K."/>
            <person name="Miao Y."/>
            <person name="Rahimi M.J."/>
            <person name="Shen Q."/>
            <person name="Grigoriev I.V."/>
            <person name="Kubicek C.P."/>
            <person name="Druzhinina I.S."/>
        </authorList>
    </citation>
    <scope>NUCLEOTIDE SEQUENCE [LARGE SCALE GENOMIC DNA]</scope>
    <source>
        <strain evidence="3">TUCIM 6016</strain>
    </source>
</reference>
<dbReference type="OrthoDB" id="329835at2759"/>
<dbReference type="GeneID" id="36601835"/>
<gene>
    <name evidence="2" type="ORF">BBK36DRAFT_1144972</name>
</gene>
<organism evidence="2 3">
    <name type="scientific">Trichoderma citrinoviride</name>
    <dbReference type="NCBI Taxonomy" id="58853"/>
    <lineage>
        <taxon>Eukaryota</taxon>
        <taxon>Fungi</taxon>
        <taxon>Dikarya</taxon>
        <taxon>Ascomycota</taxon>
        <taxon>Pezizomycotina</taxon>
        <taxon>Sordariomycetes</taxon>
        <taxon>Hypocreomycetidae</taxon>
        <taxon>Hypocreales</taxon>
        <taxon>Hypocreaceae</taxon>
        <taxon>Trichoderma</taxon>
    </lineage>
</organism>